<dbReference type="EMBL" id="JAFLCK010000007">
    <property type="protein sequence ID" value="MBN8660070.1"/>
    <property type="molecule type" value="Genomic_DNA"/>
</dbReference>
<organism evidence="1 2">
    <name type="scientific">Candidatus Obscuribacter phosphatis</name>
    <dbReference type="NCBI Taxonomy" id="1906157"/>
    <lineage>
        <taxon>Bacteria</taxon>
        <taxon>Bacillati</taxon>
        <taxon>Candidatus Melainabacteria</taxon>
        <taxon>Candidatus Obscuribacterales</taxon>
        <taxon>Candidatus Obscuribacteraceae</taxon>
        <taxon>Candidatus Obscuribacter</taxon>
    </lineage>
</organism>
<proteinExistence type="predicted"/>
<accession>A0A8J7TKM4</accession>
<protein>
    <submittedName>
        <fullName evidence="1">Uncharacterized protein</fullName>
    </submittedName>
</protein>
<dbReference type="Proteomes" id="UP000664277">
    <property type="component" value="Unassembled WGS sequence"/>
</dbReference>
<name>A0A8J7TKM4_9BACT</name>
<comment type="caution">
    <text evidence="1">The sequence shown here is derived from an EMBL/GenBank/DDBJ whole genome shotgun (WGS) entry which is preliminary data.</text>
</comment>
<dbReference type="InterPro" id="IPR037257">
    <property type="entry name" value="T2SS_E_N_sf"/>
</dbReference>
<dbReference type="SUPFAM" id="SSF160246">
    <property type="entry name" value="EspE N-terminal domain-like"/>
    <property type="match status" value="1"/>
</dbReference>
<evidence type="ECO:0000313" key="2">
    <source>
        <dbReference type="Proteomes" id="UP000664277"/>
    </source>
</evidence>
<sequence length="410" mass="45357">MGTEAGGIYKLNDGQALTGELFFRSGLISIDQLCHALYVAHKNSLPIGRVMIMLGITKTRVLEGALILQNLVRQNLLSLELAIKCMTYLGTERVRVEEVLSELGWSGNPHKDEGNLGEILVEAKILTRKTVDDALGLSKHIGLPLCRILVLQGMVSNKLLSASFKAQEVIRSGRVKKEEAIQALASVASMLEFEKACEKAVEPKQPFIKLEELLLLARLITREDLFRLEREAESRGFKTLGEYLPGLFNAPIIAGAVRLQAMIARFELNPLSAALALRLIATKEMSLSDSLKEVSKEPAPYNGEISLYHLLRLSGLVTAFDLRRLGHLPAQSTSEAIEERLIKTGILNKASLDAAKRCHLMMKEGFLTAEQALIVLQHWSWSGEGLTRVLEKLHWGPGNMPTLHAQAFRN</sequence>
<dbReference type="AlphaFoldDB" id="A0A8J7TKM4"/>
<evidence type="ECO:0000313" key="1">
    <source>
        <dbReference type="EMBL" id="MBN8660070.1"/>
    </source>
</evidence>
<gene>
    <name evidence="1" type="ORF">J0M35_06875</name>
</gene>
<reference evidence="1" key="1">
    <citation type="submission" date="2021-02" db="EMBL/GenBank/DDBJ databases">
        <title>Genome-Resolved Metagenomics of a Microbial Community Performing Photosynthetic Biological Nutrient Removal.</title>
        <authorList>
            <person name="Mcdaniel E.A."/>
        </authorList>
    </citation>
    <scope>NUCLEOTIDE SEQUENCE</scope>
    <source>
        <strain evidence="1">UWPOB_OBS1</strain>
    </source>
</reference>